<organism evidence="1 2">
    <name type="scientific">Burkholderia arboris</name>
    <dbReference type="NCBI Taxonomy" id="488730"/>
    <lineage>
        <taxon>Bacteria</taxon>
        <taxon>Pseudomonadati</taxon>
        <taxon>Pseudomonadota</taxon>
        <taxon>Betaproteobacteria</taxon>
        <taxon>Burkholderiales</taxon>
        <taxon>Burkholderiaceae</taxon>
        <taxon>Burkholderia</taxon>
        <taxon>Burkholderia cepacia complex</taxon>
    </lineage>
</organism>
<evidence type="ECO:0000313" key="1">
    <source>
        <dbReference type="EMBL" id="XAE50389.1"/>
    </source>
</evidence>
<evidence type="ECO:0000313" key="2">
    <source>
        <dbReference type="Proteomes" id="UP001448498"/>
    </source>
</evidence>
<evidence type="ECO:0008006" key="3">
    <source>
        <dbReference type="Google" id="ProtNLM"/>
    </source>
</evidence>
<accession>A0ABZ3DMP5</accession>
<dbReference type="RefSeq" id="WP_342705071.1">
    <property type="nucleotide sequence ID" value="NZ_CP109822.1"/>
</dbReference>
<gene>
    <name evidence="1" type="ORF">OHZ10_28275</name>
</gene>
<dbReference type="EMBL" id="CP109822">
    <property type="protein sequence ID" value="XAE50389.1"/>
    <property type="molecule type" value="Genomic_DNA"/>
</dbReference>
<protein>
    <recommendedName>
        <fullName evidence="3">Prevent-host-death protein</fullName>
    </recommendedName>
</protein>
<reference evidence="1 2" key="1">
    <citation type="submission" date="2022-10" db="EMBL/GenBank/DDBJ databases">
        <title>Genomic of Burkholderia cepacia PN-1.</title>
        <authorList>
            <person name="Yang Y."/>
            <person name="Guan H."/>
            <person name="Huang J."/>
        </authorList>
    </citation>
    <scope>NUCLEOTIDE SEQUENCE [LARGE SCALE GENOMIC DNA]</scope>
    <source>
        <strain evidence="1 2">PN-1</strain>
    </source>
</reference>
<dbReference type="Proteomes" id="UP001448498">
    <property type="component" value="Chromosome 3"/>
</dbReference>
<sequence>MPDDSYTTIHLDEFEAEQRALEIIRLHLTGLPVGQARRVLRRAEFWIDATTFVDRDASEFQRAYEELQRAGSEST</sequence>
<proteinExistence type="predicted"/>
<keyword evidence="2" id="KW-1185">Reference proteome</keyword>
<name>A0ABZ3DMP5_9BURK</name>